<evidence type="ECO:0000313" key="2">
    <source>
        <dbReference type="EMBL" id="MST91846.1"/>
    </source>
</evidence>
<sequence length="78" mass="8109">MNLFARPEPAAPAVNLFAQPKPAAPAVNLFAQPKPAAPAVNLFAQPKPAAHRGGKGRPGAGPKKGRRSFFSVLRAKNA</sequence>
<dbReference type="Proteomes" id="UP000431913">
    <property type="component" value="Unassembled WGS sequence"/>
</dbReference>
<feature type="region of interest" description="Disordered" evidence="1">
    <location>
        <begin position="46"/>
        <end position="78"/>
    </location>
</feature>
<evidence type="ECO:0000256" key="1">
    <source>
        <dbReference type="SAM" id="MobiDB-lite"/>
    </source>
</evidence>
<protein>
    <submittedName>
        <fullName evidence="2">Uncharacterized protein</fullName>
    </submittedName>
</protein>
<reference evidence="2 3" key="1">
    <citation type="submission" date="2019-08" db="EMBL/GenBank/DDBJ databases">
        <title>In-depth cultivation of the pig gut microbiome towards novel bacterial diversity and tailored functional studies.</title>
        <authorList>
            <person name="Wylensek D."/>
            <person name="Hitch T.C.A."/>
            <person name="Clavel T."/>
        </authorList>
    </citation>
    <scope>NUCLEOTIDE SEQUENCE [LARGE SCALE GENOMIC DNA]</scope>
    <source>
        <strain evidence="2 3">WCA3-601-WT-6J</strain>
    </source>
</reference>
<dbReference type="EMBL" id="VUNJ01000006">
    <property type="protein sequence ID" value="MST91846.1"/>
    <property type="molecule type" value="Genomic_DNA"/>
</dbReference>
<name>A0A6I2U482_9FIRM</name>
<dbReference type="AlphaFoldDB" id="A0A6I2U482"/>
<evidence type="ECO:0000313" key="3">
    <source>
        <dbReference type="Proteomes" id="UP000431913"/>
    </source>
</evidence>
<accession>A0A6I2U482</accession>
<gene>
    <name evidence="2" type="ORF">FYJ76_07790</name>
</gene>
<proteinExistence type="predicted"/>
<comment type="caution">
    <text evidence="2">The sequence shown here is derived from an EMBL/GenBank/DDBJ whole genome shotgun (WGS) entry which is preliminary data.</text>
</comment>
<organism evidence="2 3">
    <name type="scientific">Ruthenibacterium lactatiformans</name>
    <dbReference type="NCBI Taxonomy" id="1550024"/>
    <lineage>
        <taxon>Bacteria</taxon>
        <taxon>Bacillati</taxon>
        <taxon>Bacillota</taxon>
        <taxon>Clostridia</taxon>
        <taxon>Eubacteriales</taxon>
        <taxon>Oscillospiraceae</taxon>
        <taxon>Ruthenibacterium</taxon>
    </lineage>
</organism>